<protein>
    <submittedName>
        <fullName evidence="2">Transcriptional regulator</fullName>
    </submittedName>
</protein>
<dbReference type="EMBL" id="VUNJ01000008">
    <property type="protein sequence ID" value="MST92139.1"/>
    <property type="molecule type" value="Genomic_DNA"/>
</dbReference>
<evidence type="ECO:0000259" key="1">
    <source>
        <dbReference type="Pfam" id="PF12674"/>
    </source>
</evidence>
<dbReference type="RefSeq" id="WP_009325341.1">
    <property type="nucleotide sequence ID" value="NZ_CAOJUJ010000048.1"/>
</dbReference>
<evidence type="ECO:0000313" key="2">
    <source>
        <dbReference type="EMBL" id="KUE77092.1"/>
    </source>
</evidence>
<comment type="caution">
    <text evidence="2">The sequence shown here is derived from an EMBL/GenBank/DDBJ whole genome shotgun (WGS) entry which is preliminary data.</text>
</comment>
<dbReference type="Proteomes" id="UP000053433">
    <property type="component" value="Unassembled WGS sequence"/>
</dbReference>
<sequence>MENQNVKRFCQSCGMPLQNEADYGTEAGGARSEEYCTYCYQNGGFTADCTMDEMIDFCIRFEQQQNPGLDAEDARRAMRAWYPTLKRWKQAQG</sequence>
<reference evidence="2 4" key="1">
    <citation type="submission" date="2015-10" db="EMBL/GenBank/DDBJ databases">
        <title>A novel member of the family Ruminococcaceae isolated from human faeces.</title>
        <authorList>
            <person name="Shkoporov A.N."/>
            <person name="Chaplin A.V."/>
            <person name="Motuzova O.V."/>
            <person name="Kafarskaia L.I."/>
            <person name="Efimov B.A."/>
        </authorList>
    </citation>
    <scope>NUCLEOTIDE SEQUENCE [LARGE SCALE GENOMIC DNA]</scope>
    <source>
        <strain evidence="2 4">668</strain>
    </source>
</reference>
<dbReference type="AlphaFoldDB" id="A0A0W7TTE4"/>
<organism evidence="2 4">
    <name type="scientific">Ruthenibacterium lactatiformans</name>
    <dbReference type="NCBI Taxonomy" id="1550024"/>
    <lineage>
        <taxon>Bacteria</taxon>
        <taxon>Bacillati</taxon>
        <taxon>Bacillota</taxon>
        <taxon>Clostridia</taxon>
        <taxon>Eubacteriales</taxon>
        <taxon>Oscillospiraceae</taxon>
        <taxon>Ruthenibacterium</taxon>
    </lineage>
</organism>
<dbReference type="InterPro" id="IPR025868">
    <property type="entry name" value="Zn_ribbon_dom_put"/>
</dbReference>
<evidence type="ECO:0000313" key="4">
    <source>
        <dbReference type="Proteomes" id="UP000053433"/>
    </source>
</evidence>
<dbReference type="Pfam" id="PF12674">
    <property type="entry name" value="Zn_ribbon_2"/>
    <property type="match status" value="1"/>
</dbReference>
<evidence type="ECO:0000313" key="5">
    <source>
        <dbReference type="Proteomes" id="UP000431913"/>
    </source>
</evidence>
<proteinExistence type="predicted"/>
<accession>A0A0W7TTE4</accession>
<evidence type="ECO:0000313" key="3">
    <source>
        <dbReference type="EMBL" id="MST92139.1"/>
    </source>
</evidence>
<reference evidence="3 5" key="2">
    <citation type="submission" date="2019-08" db="EMBL/GenBank/DDBJ databases">
        <title>In-depth cultivation of the pig gut microbiome towards novel bacterial diversity and tailored functional studies.</title>
        <authorList>
            <person name="Wylensek D."/>
            <person name="Hitch T.C.A."/>
            <person name="Clavel T."/>
        </authorList>
    </citation>
    <scope>NUCLEOTIDE SEQUENCE [LARGE SCALE GENOMIC DNA]</scope>
    <source>
        <strain evidence="3 5">WCA3-601-WT-6J</strain>
    </source>
</reference>
<name>A0A0W7TTE4_9FIRM</name>
<gene>
    <name evidence="2" type="ORF">ASJ35_05330</name>
    <name evidence="3" type="ORF">FYJ76_09350</name>
</gene>
<feature type="domain" description="Putative zinc ribbon" evidence="1">
    <location>
        <begin position="9"/>
        <end position="89"/>
    </location>
</feature>
<dbReference type="EMBL" id="LMUA01000005">
    <property type="protein sequence ID" value="KUE77092.1"/>
    <property type="molecule type" value="Genomic_DNA"/>
</dbReference>
<dbReference type="Proteomes" id="UP000431913">
    <property type="component" value="Unassembled WGS sequence"/>
</dbReference>